<dbReference type="PANTHER" id="PTHR43310">
    <property type="entry name" value="SULFATE TRANSPORTER YBAR-RELATED"/>
    <property type="match status" value="1"/>
</dbReference>
<dbReference type="Pfam" id="PF00916">
    <property type="entry name" value="Sulfate_transp"/>
    <property type="match status" value="2"/>
</dbReference>
<dbReference type="RefSeq" id="WP_184860106.1">
    <property type="nucleotide sequence ID" value="NZ_JACHLK010000008.1"/>
</dbReference>
<evidence type="ECO:0000256" key="1">
    <source>
        <dbReference type="ARBA" id="ARBA00004141"/>
    </source>
</evidence>
<sequence>MPSSVLSRLRAEWAPVSIPRELLAGAVATFALIPEVIAFSFVAGVDPSVGLFASFVISLVIAFVGGRPAMVSAAAGSVALVAAPLVQSHGLQYLLAAGILAGLVQLAFGLLRMGVLVRFVSSSVRTGFVNALAILIFSAQLPHLSGAGAATWAMLALGLATIYGLPWLGLRLGWRALTAIPSPLICVVLLTLLASGMGLALPTVADLGRLPDALPALGLPQVPLALDTLRIIALPALAIAMVGLLESVLTAAVVDEMTDTPSSKNRECAGLGVANVAASLFGGIAGCGMIGQAVGNVKYGGRGRLSTLFAGVFLLILMVVLKPWVSQVPVIALVAIMVMVSASTFDWKSLGALVRHPRLSSTVMLATVAVTLFTHNLAAGVAVGVLLSGVFFAAKVARMLRVSAHDDDAAGTRTWQVTGQVFFASADAFIDAFDTLGAQGRAVCIDVSGAHFWDITAVAALDKVVERLQHHGCTVEVTGLNQASAVLVDRLGAEPRAG</sequence>
<dbReference type="CDD" id="cd07042">
    <property type="entry name" value="STAS_SulP_like_sulfate_transporter"/>
    <property type="match status" value="1"/>
</dbReference>
<dbReference type="Proteomes" id="UP000575083">
    <property type="component" value="Unassembled WGS sequence"/>
</dbReference>
<reference evidence="7 8" key="1">
    <citation type="submission" date="2020-08" db="EMBL/GenBank/DDBJ databases">
        <title>Functional genomics of gut bacteria from endangered species of beetles.</title>
        <authorList>
            <person name="Carlos-Shanley C."/>
        </authorList>
    </citation>
    <scope>NUCLEOTIDE SEQUENCE [LARGE SCALE GENOMIC DNA]</scope>
    <source>
        <strain evidence="7 8">S00198</strain>
    </source>
</reference>
<dbReference type="InterPro" id="IPR052706">
    <property type="entry name" value="Membrane-Transporter-like"/>
</dbReference>
<accession>A0A7X0PGC8</accession>
<dbReference type="PANTHER" id="PTHR43310:SF1">
    <property type="entry name" value="SULFATE TRANSPORTER YBAR-RELATED"/>
    <property type="match status" value="1"/>
</dbReference>
<evidence type="ECO:0000256" key="2">
    <source>
        <dbReference type="ARBA" id="ARBA00022692"/>
    </source>
</evidence>
<feature type="transmembrane region" description="Helical" evidence="5">
    <location>
        <begin position="365"/>
        <end position="394"/>
    </location>
</feature>
<dbReference type="InterPro" id="IPR011547">
    <property type="entry name" value="SLC26A/SulP_dom"/>
</dbReference>
<gene>
    <name evidence="7" type="ORF">HNP48_003942</name>
</gene>
<dbReference type="EMBL" id="JACHLK010000008">
    <property type="protein sequence ID" value="MBB6561249.1"/>
    <property type="molecule type" value="Genomic_DNA"/>
</dbReference>
<keyword evidence="2 5" id="KW-0812">Transmembrane</keyword>
<feature type="transmembrane region" description="Helical" evidence="5">
    <location>
        <begin position="303"/>
        <end position="321"/>
    </location>
</feature>
<feature type="transmembrane region" description="Helical" evidence="5">
    <location>
        <begin position="21"/>
        <end position="42"/>
    </location>
</feature>
<evidence type="ECO:0000313" key="8">
    <source>
        <dbReference type="Proteomes" id="UP000575083"/>
    </source>
</evidence>
<feature type="transmembrane region" description="Helical" evidence="5">
    <location>
        <begin position="269"/>
        <end position="291"/>
    </location>
</feature>
<protein>
    <submittedName>
        <fullName evidence="7">SulP family sulfate permease</fullName>
    </submittedName>
</protein>
<dbReference type="GO" id="GO:0016020">
    <property type="term" value="C:membrane"/>
    <property type="evidence" value="ECO:0007669"/>
    <property type="project" value="UniProtKB-SubCell"/>
</dbReference>
<feature type="transmembrane region" description="Helical" evidence="5">
    <location>
        <begin position="93"/>
        <end position="111"/>
    </location>
</feature>
<dbReference type="Pfam" id="PF01740">
    <property type="entry name" value="STAS"/>
    <property type="match status" value="1"/>
</dbReference>
<keyword evidence="8" id="KW-1185">Reference proteome</keyword>
<feature type="domain" description="STAS" evidence="6">
    <location>
        <begin position="411"/>
        <end position="498"/>
    </location>
</feature>
<feature type="transmembrane region" description="Helical" evidence="5">
    <location>
        <begin position="182"/>
        <end position="205"/>
    </location>
</feature>
<comment type="subcellular location">
    <subcellularLocation>
        <location evidence="1">Membrane</location>
        <topology evidence="1">Multi-pass membrane protein</topology>
    </subcellularLocation>
</comment>
<proteinExistence type="predicted"/>
<feature type="transmembrane region" description="Helical" evidence="5">
    <location>
        <begin position="123"/>
        <end position="143"/>
    </location>
</feature>
<keyword evidence="3 5" id="KW-1133">Transmembrane helix</keyword>
<feature type="transmembrane region" description="Helical" evidence="5">
    <location>
        <begin position="229"/>
        <end position="249"/>
    </location>
</feature>
<dbReference type="InterPro" id="IPR002645">
    <property type="entry name" value="STAS_dom"/>
</dbReference>
<feature type="transmembrane region" description="Helical" evidence="5">
    <location>
        <begin position="48"/>
        <end position="64"/>
    </location>
</feature>
<name>A0A7X0PGC8_9BURK</name>
<dbReference type="InterPro" id="IPR036513">
    <property type="entry name" value="STAS_dom_sf"/>
</dbReference>
<evidence type="ECO:0000256" key="5">
    <source>
        <dbReference type="SAM" id="Phobius"/>
    </source>
</evidence>
<organism evidence="7 8">
    <name type="scientific">Acidovorax soli</name>
    <dbReference type="NCBI Taxonomy" id="592050"/>
    <lineage>
        <taxon>Bacteria</taxon>
        <taxon>Pseudomonadati</taxon>
        <taxon>Pseudomonadota</taxon>
        <taxon>Betaproteobacteria</taxon>
        <taxon>Burkholderiales</taxon>
        <taxon>Comamonadaceae</taxon>
        <taxon>Acidovorax</taxon>
    </lineage>
</organism>
<comment type="caution">
    <text evidence="7">The sequence shown here is derived from an EMBL/GenBank/DDBJ whole genome shotgun (WGS) entry which is preliminary data.</text>
</comment>
<dbReference type="PROSITE" id="PS50801">
    <property type="entry name" value="STAS"/>
    <property type="match status" value="1"/>
</dbReference>
<feature type="transmembrane region" description="Helical" evidence="5">
    <location>
        <begin position="149"/>
        <end position="170"/>
    </location>
</feature>
<dbReference type="Gene3D" id="3.30.750.24">
    <property type="entry name" value="STAS domain"/>
    <property type="match status" value="1"/>
</dbReference>
<keyword evidence="4 5" id="KW-0472">Membrane</keyword>
<evidence type="ECO:0000256" key="4">
    <source>
        <dbReference type="ARBA" id="ARBA00023136"/>
    </source>
</evidence>
<evidence type="ECO:0000256" key="3">
    <source>
        <dbReference type="ARBA" id="ARBA00022989"/>
    </source>
</evidence>
<feature type="transmembrane region" description="Helical" evidence="5">
    <location>
        <begin position="328"/>
        <end position="345"/>
    </location>
</feature>
<dbReference type="AlphaFoldDB" id="A0A7X0PGC8"/>
<evidence type="ECO:0000313" key="7">
    <source>
        <dbReference type="EMBL" id="MBB6561249.1"/>
    </source>
</evidence>
<dbReference type="SUPFAM" id="SSF52091">
    <property type="entry name" value="SpoIIaa-like"/>
    <property type="match status" value="1"/>
</dbReference>
<evidence type="ECO:0000259" key="6">
    <source>
        <dbReference type="PROSITE" id="PS50801"/>
    </source>
</evidence>